<feature type="compositionally biased region" description="Basic and acidic residues" evidence="2">
    <location>
        <begin position="1"/>
        <end position="10"/>
    </location>
</feature>
<accession>A0A1E4SWH4</accession>
<sequence>MSQLERELRSQSKRKQPSTSSRSNSRGSKTPNNETDTEDDFDNEMNEQLNFNRFDTLLISKMESAIQDNQEYGSADAALSPTKPSQGNQETRANSLLRSIITPISSRSPSTSTSTTTSPTAEKIKITNSTTVQEIISSLTTTTKSKLPTVTREFLFSQLYSHLTKILPSESFGIINDHDFENLVKLLATSRSDLEYVLALRSISAYVCSDLDEIATSVIEILFPVLLSKIQSATTTTQSSELDSSDINGQEDRHDEHNNDDVLPKISPEIVSSSIIAYASLMLLIFEDSSCYGLADQLPLLFSVVETYTSTGTSPTEQEETIIINALNGIGVIVTLLYKSGQDVNEVIEENLPSLVDLLENSSLSKRLLKSDGILIALLFELYDYTENYPSDDDELDEGEEGEYSPYTPYYQLQTILNSLIKDSSKRVSKKDKKESRSIFREVLKTVSFHTSSPKRQKELLLEQSDTGSSTLSSFKLNKSKALPIKSWFEYVRLIHLKYIYDSELSSQYVSSKELRNVLIKPDNNGNRSYADEFTSDAGNAIDGKEWKDRNTAANGIKKELKIKVARELKVRQQFGDLSLS</sequence>
<dbReference type="Pfam" id="PF05004">
    <property type="entry name" value="IFRD"/>
    <property type="match status" value="1"/>
</dbReference>
<feature type="region of interest" description="Disordered" evidence="2">
    <location>
        <begin position="1"/>
        <end position="41"/>
    </location>
</feature>
<feature type="compositionally biased region" description="Low complexity" evidence="2">
    <location>
        <begin position="95"/>
        <end position="120"/>
    </location>
</feature>
<evidence type="ECO:0000313" key="5">
    <source>
        <dbReference type="Proteomes" id="UP000094801"/>
    </source>
</evidence>
<dbReference type="InterPro" id="IPR007701">
    <property type="entry name" value="Interferon-rel_develop_reg_N"/>
</dbReference>
<feature type="domain" description="Interferon-related developmental regulator N-terminal" evidence="3">
    <location>
        <begin position="270"/>
        <end position="447"/>
    </location>
</feature>
<dbReference type="EMBL" id="KV453860">
    <property type="protein sequence ID" value="ODV83839.1"/>
    <property type="molecule type" value="Genomic_DNA"/>
</dbReference>
<dbReference type="AlphaFoldDB" id="A0A1E4SWH4"/>
<keyword evidence="5" id="KW-1185">Reference proteome</keyword>
<dbReference type="PANTHER" id="PTHR12354:SF1">
    <property type="entry name" value="INTERFERON-RELATED DEVELOPMENTAL REGULATOR 1"/>
    <property type="match status" value="1"/>
</dbReference>
<dbReference type="InterPro" id="IPR016024">
    <property type="entry name" value="ARM-type_fold"/>
</dbReference>
<evidence type="ECO:0000256" key="2">
    <source>
        <dbReference type="SAM" id="MobiDB-lite"/>
    </source>
</evidence>
<name>A0A1E4SWH4_9ASCO</name>
<dbReference type="STRING" id="983967.A0A1E4SWH4"/>
<dbReference type="Proteomes" id="UP000094801">
    <property type="component" value="Unassembled WGS sequence"/>
</dbReference>
<dbReference type="InterPro" id="IPR039777">
    <property type="entry name" value="IFRD"/>
</dbReference>
<evidence type="ECO:0000313" key="4">
    <source>
        <dbReference type="EMBL" id="ODV83839.1"/>
    </source>
</evidence>
<evidence type="ECO:0000259" key="3">
    <source>
        <dbReference type="Pfam" id="PF05004"/>
    </source>
</evidence>
<feature type="compositionally biased region" description="Basic and acidic residues" evidence="2">
    <location>
        <begin position="250"/>
        <end position="262"/>
    </location>
</feature>
<evidence type="ECO:0000256" key="1">
    <source>
        <dbReference type="ARBA" id="ARBA00008828"/>
    </source>
</evidence>
<feature type="region of interest" description="Disordered" evidence="2">
    <location>
        <begin position="72"/>
        <end position="123"/>
    </location>
</feature>
<feature type="compositionally biased region" description="Low complexity" evidence="2">
    <location>
        <begin position="18"/>
        <end position="34"/>
    </location>
</feature>
<organism evidence="4 5">
    <name type="scientific">[Candida] arabinofermentans NRRL YB-2248</name>
    <dbReference type="NCBI Taxonomy" id="983967"/>
    <lineage>
        <taxon>Eukaryota</taxon>
        <taxon>Fungi</taxon>
        <taxon>Dikarya</taxon>
        <taxon>Ascomycota</taxon>
        <taxon>Saccharomycotina</taxon>
        <taxon>Pichiomycetes</taxon>
        <taxon>Pichiales</taxon>
        <taxon>Pichiaceae</taxon>
        <taxon>Ogataea</taxon>
        <taxon>Ogataea/Candida clade</taxon>
    </lineage>
</organism>
<protein>
    <recommendedName>
        <fullName evidence="3">Interferon-related developmental regulator N-terminal domain-containing protein</fullName>
    </recommendedName>
</protein>
<feature type="compositionally biased region" description="Polar residues" evidence="2">
    <location>
        <begin position="82"/>
        <end position="94"/>
    </location>
</feature>
<dbReference type="SUPFAM" id="SSF48371">
    <property type="entry name" value="ARM repeat"/>
    <property type="match status" value="1"/>
</dbReference>
<proteinExistence type="inferred from homology"/>
<dbReference type="OrthoDB" id="3995788at2759"/>
<dbReference type="PANTHER" id="PTHR12354">
    <property type="entry name" value="INTERFERON-RELATED DEVELOPMENTAL REGULATOR"/>
    <property type="match status" value="1"/>
</dbReference>
<reference evidence="5" key="1">
    <citation type="submission" date="2016-04" db="EMBL/GenBank/DDBJ databases">
        <title>Comparative genomics of biotechnologically important yeasts.</title>
        <authorList>
            <consortium name="DOE Joint Genome Institute"/>
            <person name="Riley R."/>
            <person name="Haridas S."/>
            <person name="Wolfe K.H."/>
            <person name="Lopes M.R."/>
            <person name="Hittinger C.T."/>
            <person name="Goker M."/>
            <person name="Salamov A."/>
            <person name="Wisecaver J."/>
            <person name="Long T.M."/>
            <person name="Aerts A.L."/>
            <person name="Barry K."/>
            <person name="Choi C."/>
            <person name="Clum A."/>
            <person name="Coughlan A.Y."/>
            <person name="Deshpande S."/>
            <person name="Douglass A.P."/>
            <person name="Hanson S.J."/>
            <person name="Klenk H.-P."/>
            <person name="Labutti K."/>
            <person name="Lapidus A."/>
            <person name="Lindquist E."/>
            <person name="Lipzen A."/>
            <person name="Meier-Kolthoff J.P."/>
            <person name="Ohm R.A."/>
            <person name="Otillar R.P."/>
            <person name="Pangilinan J."/>
            <person name="Peng Y."/>
            <person name="Rokas A."/>
            <person name="Rosa C.A."/>
            <person name="Scheuner C."/>
            <person name="Sibirny A.A."/>
            <person name="Slot J.C."/>
            <person name="Stielow J.B."/>
            <person name="Sun H."/>
            <person name="Kurtzman C.P."/>
            <person name="Blackwell M."/>
            <person name="Grigoriev I.V."/>
            <person name="Jeffries T.W."/>
        </authorList>
    </citation>
    <scope>NUCLEOTIDE SEQUENCE [LARGE SCALE GENOMIC DNA]</scope>
    <source>
        <strain evidence="5">NRRL YB-2248</strain>
    </source>
</reference>
<comment type="similarity">
    <text evidence="1">Belongs to the IFRD family.</text>
</comment>
<feature type="compositionally biased region" description="Polar residues" evidence="2">
    <location>
        <begin position="238"/>
        <end position="248"/>
    </location>
</feature>
<feature type="region of interest" description="Disordered" evidence="2">
    <location>
        <begin position="238"/>
        <end position="262"/>
    </location>
</feature>
<gene>
    <name evidence="4" type="ORF">CANARDRAFT_71600</name>
</gene>